<dbReference type="Pfam" id="PF23343">
    <property type="entry name" value="REP_ORF2-G2P"/>
    <property type="match status" value="1"/>
</dbReference>
<gene>
    <name evidence="2" type="ORF">OBE_03182</name>
</gene>
<protein>
    <recommendedName>
        <fullName evidence="1">Replication-associated protein ORF2/G2P domain-containing protein</fullName>
    </recommendedName>
</protein>
<dbReference type="EMBL" id="AJWZ01002110">
    <property type="protein sequence ID" value="EKC71861.1"/>
    <property type="molecule type" value="Genomic_DNA"/>
</dbReference>
<name>K1UK18_9ZZZZ</name>
<reference evidence="2" key="1">
    <citation type="journal article" date="2013" name="Environ. Microbiol.">
        <title>Microbiota from the distal guts of lean and obese adolescents exhibit partial functional redundancy besides clear differences in community structure.</title>
        <authorList>
            <person name="Ferrer M."/>
            <person name="Ruiz A."/>
            <person name="Lanza F."/>
            <person name="Haange S.B."/>
            <person name="Oberbach A."/>
            <person name="Till H."/>
            <person name="Bargiela R."/>
            <person name="Campoy C."/>
            <person name="Segura M.T."/>
            <person name="Richter M."/>
            <person name="von Bergen M."/>
            <person name="Seifert J."/>
            <person name="Suarez A."/>
        </authorList>
    </citation>
    <scope>NUCLEOTIDE SEQUENCE</scope>
</reference>
<dbReference type="AlphaFoldDB" id="K1UK18"/>
<accession>K1UK18</accession>
<feature type="domain" description="Replication-associated protein ORF2/G2P" evidence="1">
    <location>
        <begin position="142"/>
        <end position="233"/>
    </location>
</feature>
<comment type="caution">
    <text evidence="2">The sequence shown here is derived from an EMBL/GenBank/DDBJ whole genome shotgun (WGS) entry which is preliminary data.</text>
</comment>
<sequence length="531" mass="62348">MFIKDSVYSQRTVTDVKSPVSCFHPNLVYNPYLGDFVVVPCRQCAACRSSYAIDLQNRIEDEVKAHPFNVFFTLTYDNLHMPMMYAFPSEDGVFFRAYRNNVPMRDSHGIDLPELDFDTEDSWYAEPQHNPFHTGFGFCYKPDIQKFIKRLRINIVRKYGNVPESKIRYFIASEYGPCTYRPHYHGILFCDDERVADDLSRLISKSWSLCSSERIDVQFICGAAPQYVAKYVNGFARLPKVLSTQLTRPFHLASKNPALGAFKIDEKEVFDCFVNNNFERPSVDAKTGEVTYALFPLKVLSRYFRRYCGYSESNLDYELRLYKKYATGNFRKIYNSVDHRYIECPLRGDAYLNTEGSFKYKDYLWFKCVSRLLKSSFSFPIRNEYGYVVGMHKNVTFTLVDILNNMRNMYSNYSLYLLNSYYRSQEVLSTCSDSPFEKLVFYPYVWKLLPLTCSKLEYYSKTLSCGLSLSSIFRQLRIDYSSVYDNGFLRSSVYHNIIDAPFVKRNQDKLLTQIQNSDYKKKFNDLYKFKI</sequence>
<organism evidence="2">
    <name type="scientific">human gut metagenome</name>
    <dbReference type="NCBI Taxonomy" id="408170"/>
    <lineage>
        <taxon>unclassified sequences</taxon>
        <taxon>metagenomes</taxon>
        <taxon>organismal metagenomes</taxon>
    </lineage>
</organism>
<evidence type="ECO:0000259" key="1">
    <source>
        <dbReference type="Pfam" id="PF23343"/>
    </source>
</evidence>
<proteinExistence type="predicted"/>
<evidence type="ECO:0000313" key="2">
    <source>
        <dbReference type="EMBL" id="EKC71861.1"/>
    </source>
</evidence>
<dbReference type="InterPro" id="IPR056906">
    <property type="entry name" value="ORF2/G2P_dom"/>
</dbReference>